<dbReference type="GeneID" id="19167772"/>
<organism evidence="8 9">
    <name type="scientific">Capronia epimyces CBS 606.96</name>
    <dbReference type="NCBI Taxonomy" id="1182542"/>
    <lineage>
        <taxon>Eukaryota</taxon>
        <taxon>Fungi</taxon>
        <taxon>Dikarya</taxon>
        <taxon>Ascomycota</taxon>
        <taxon>Pezizomycotina</taxon>
        <taxon>Eurotiomycetes</taxon>
        <taxon>Chaetothyriomycetidae</taxon>
        <taxon>Chaetothyriales</taxon>
        <taxon>Herpotrichiellaceae</taxon>
        <taxon>Capronia</taxon>
    </lineage>
</organism>
<gene>
    <name evidence="8" type="ORF">A1O3_03646</name>
</gene>
<keyword evidence="2" id="KW-0813">Transport</keyword>
<feature type="transmembrane region" description="Helical" evidence="6">
    <location>
        <begin position="165"/>
        <end position="185"/>
    </location>
</feature>
<dbReference type="PROSITE" id="PS50850">
    <property type="entry name" value="MFS"/>
    <property type="match status" value="1"/>
</dbReference>
<dbReference type="InterPro" id="IPR011701">
    <property type="entry name" value="MFS"/>
</dbReference>
<feature type="transmembrane region" description="Helical" evidence="6">
    <location>
        <begin position="392"/>
        <end position="413"/>
    </location>
</feature>
<dbReference type="PANTHER" id="PTHR43791">
    <property type="entry name" value="PERMEASE-RELATED"/>
    <property type="match status" value="1"/>
</dbReference>
<dbReference type="InterPro" id="IPR036259">
    <property type="entry name" value="MFS_trans_sf"/>
</dbReference>
<sequence length="482" mass="52818">MTKNDVQTAPDVAEGILESQLLDAQAEKRVLRKVDKHVVPLVMVLYLLSFMDRVNIGNARLYGLEADLGLSNNQYQVCVSILFVTYVICELPSNMVLKKLKPSRWIAFLAVAWGLVAIFMGFCQNFGGMVACRLILGAVEAGLFPGLVVYLTLFYTKSELALRMAYLFVSAALAGGCGGLFAYAVGHMDGLCGYRGWRWIMIIEGIPSVLAGIACWFLMADDPEHCSYLNEHDRSILIAKRNRQPGFSTSGLEMHQKDIIAALKDWKIWAMSLAHFGGDTMLWGYSSFLPTIIKSLGTWTPAQVQALTIPCYAAGSISYLVVAYLSDRTQRRSIFAVGACLTSILGYALLLSPVAEGVHYFGCVLVALGRYSVVGIPISWLPMNYPRYGTKVTASGLQMTMGNAAGISAPFLFQTRDGPRFYAGFATTLGLLVWAGTIYSTMGFVFHRINEKRDAAGEPSEGMTADELAGLGDKSPYFRYTI</sequence>
<dbReference type="Pfam" id="PF07690">
    <property type="entry name" value="MFS_1"/>
    <property type="match status" value="1"/>
</dbReference>
<evidence type="ECO:0000313" key="8">
    <source>
        <dbReference type="EMBL" id="EXJ86693.1"/>
    </source>
</evidence>
<proteinExistence type="predicted"/>
<feature type="transmembrane region" description="Helical" evidence="6">
    <location>
        <begin position="306"/>
        <end position="326"/>
    </location>
</feature>
<evidence type="ECO:0000256" key="4">
    <source>
        <dbReference type="ARBA" id="ARBA00022989"/>
    </source>
</evidence>
<evidence type="ECO:0000256" key="5">
    <source>
        <dbReference type="ARBA" id="ARBA00023136"/>
    </source>
</evidence>
<name>W9Y2G1_9EURO</name>
<feature type="transmembrane region" description="Helical" evidence="6">
    <location>
        <begin position="358"/>
        <end position="380"/>
    </location>
</feature>
<dbReference type="EMBL" id="AMGY01000003">
    <property type="protein sequence ID" value="EXJ86693.1"/>
    <property type="molecule type" value="Genomic_DNA"/>
</dbReference>
<feature type="transmembrane region" description="Helical" evidence="6">
    <location>
        <begin position="333"/>
        <end position="352"/>
    </location>
</feature>
<dbReference type="HOGENOM" id="CLU_001265_0_1_1"/>
<dbReference type="PANTHER" id="PTHR43791:SF91">
    <property type="entry name" value="MAJOR FACILITATOR SUPERFAMILY (MFS) PROFILE DOMAIN-CONTAINING PROTEIN-RELATED"/>
    <property type="match status" value="1"/>
</dbReference>
<feature type="transmembrane region" description="Helical" evidence="6">
    <location>
        <begin position="134"/>
        <end position="153"/>
    </location>
</feature>
<dbReference type="InterPro" id="IPR020846">
    <property type="entry name" value="MFS_dom"/>
</dbReference>
<reference evidence="8 9" key="1">
    <citation type="submission" date="2013-03" db="EMBL/GenBank/DDBJ databases">
        <title>The Genome Sequence of Capronia epimyces CBS 606.96.</title>
        <authorList>
            <consortium name="The Broad Institute Genomics Platform"/>
            <person name="Cuomo C."/>
            <person name="de Hoog S."/>
            <person name="Gorbushina A."/>
            <person name="Walker B."/>
            <person name="Young S.K."/>
            <person name="Zeng Q."/>
            <person name="Gargeya S."/>
            <person name="Fitzgerald M."/>
            <person name="Haas B."/>
            <person name="Abouelleil A."/>
            <person name="Allen A.W."/>
            <person name="Alvarado L."/>
            <person name="Arachchi H.M."/>
            <person name="Berlin A.M."/>
            <person name="Chapman S.B."/>
            <person name="Gainer-Dewar J."/>
            <person name="Goldberg J."/>
            <person name="Griggs A."/>
            <person name="Gujja S."/>
            <person name="Hansen M."/>
            <person name="Howarth C."/>
            <person name="Imamovic A."/>
            <person name="Ireland A."/>
            <person name="Larimer J."/>
            <person name="McCowan C."/>
            <person name="Murphy C."/>
            <person name="Pearson M."/>
            <person name="Poon T.W."/>
            <person name="Priest M."/>
            <person name="Roberts A."/>
            <person name="Saif S."/>
            <person name="Shea T."/>
            <person name="Sisk P."/>
            <person name="Sykes S."/>
            <person name="Wortman J."/>
            <person name="Nusbaum C."/>
            <person name="Birren B."/>
        </authorList>
    </citation>
    <scope>NUCLEOTIDE SEQUENCE [LARGE SCALE GENOMIC DNA]</scope>
    <source>
        <strain evidence="8 9">CBS 606.96</strain>
    </source>
</reference>
<comment type="subcellular location">
    <subcellularLocation>
        <location evidence="1">Membrane</location>
        <topology evidence="1">Multi-pass membrane protein</topology>
    </subcellularLocation>
</comment>
<dbReference type="Proteomes" id="UP000019478">
    <property type="component" value="Unassembled WGS sequence"/>
</dbReference>
<dbReference type="FunFam" id="1.20.1250.20:FF:000034">
    <property type="entry name" value="MFS general substrate transporter"/>
    <property type="match status" value="1"/>
</dbReference>
<dbReference type="OrthoDB" id="2962993at2759"/>
<dbReference type="RefSeq" id="XP_007731972.1">
    <property type="nucleotide sequence ID" value="XM_007733782.1"/>
</dbReference>
<keyword evidence="9" id="KW-1185">Reference proteome</keyword>
<feature type="domain" description="Major facilitator superfamily (MFS) profile" evidence="7">
    <location>
        <begin position="38"/>
        <end position="453"/>
    </location>
</feature>
<feature type="transmembrane region" description="Helical" evidence="6">
    <location>
        <begin position="197"/>
        <end position="219"/>
    </location>
</feature>
<dbReference type="eggNOG" id="KOG2533">
    <property type="taxonomic scope" value="Eukaryota"/>
</dbReference>
<dbReference type="Gene3D" id="1.20.1250.20">
    <property type="entry name" value="MFS general substrate transporter like domains"/>
    <property type="match status" value="2"/>
</dbReference>
<evidence type="ECO:0000256" key="1">
    <source>
        <dbReference type="ARBA" id="ARBA00004141"/>
    </source>
</evidence>
<keyword evidence="4 6" id="KW-1133">Transmembrane helix</keyword>
<dbReference type="GO" id="GO:0016020">
    <property type="term" value="C:membrane"/>
    <property type="evidence" value="ECO:0007669"/>
    <property type="project" value="UniProtKB-SubCell"/>
</dbReference>
<accession>W9Y2G1</accession>
<dbReference type="AlphaFoldDB" id="W9Y2G1"/>
<evidence type="ECO:0000259" key="7">
    <source>
        <dbReference type="PROSITE" id="PS50850"/>
    </source>
</evidence>
<evidence type="ECO:0000256" key="2">
    <source>
        <dbReference type="ARBA" id="ARBA00022448"/>
    </source>
</evidence>
<protein>
    <recommendedName>
        <fullName evidence="7">Major facilitator superfamily (MFS) profile domain-containing protein</fullName>
    </recommendedName>
</protein>
<comment type="caution">
    <text evidence="8">The sequence shown here is derived from an EMBL/GenBank/DDBJ whole genome shotgun (WGS) entry which is preliminary data.</text>
</comment>
<dbReference type="GO" id="GO:0022857">
    <property type="term" value="F:transmembrane transporter activity"/>
    <property type="evidence" value="ECO:0007669"/>
    <property type="project" value="InterPro"/>
</dbReference>
<feature type="transmembrane region" description="Helical" evidence="6">
    <location>
        <begin position="425"/>
        <end position="446"/>
    </location>
</feature>
<keyword evidence="5 6" id="KW-0472">Membrane</keyword>
<evidence type="ECO:0000256" key="6">
    <source>
        <dbReference type="SAM" id="Phobius"/>
    </source>
</evidence>
<keyword evidence="3 6" id="KW-0812">Transmembrane</keyword>
<feature type="transmembrane region" description="Helical" evidence="6">
    <location>
        <begin position="38"/>
        <end position="54"/>
    </location>
</feature>
<evidence type="ECO:0000256" key="3">
    <source>
        <dbReference type="ARBA" id="ARBA00022692"/>
    </source>
</evidence>
<dbReference type="SUPFAM" id="SSF103473">
    <property type="entry name" value="MFS general substrate transporter"/>
    <property type="match status" value="1"/>
</dbReference>
<evidence type="ECO:0000313" key="9">
    <source>
        <dbReference type="Proteomes" id="UP000019478"/>
    </source>
</evidence>
<feature type="transmembrane region" description="Helical" evidence="6">
    <location>
        <begin position="105"/>
        <end position="122"/>
    </location>
</feature>